<dbReference type="EMBL" id="JFHU01000254">
    <property type="protein sequence ID" value="EXX84911.1"/>
    <property type="molecule type" value="Genomic_DNA"/>
</dbReference>
<dbReference type="Proteomes" id="UP000053750">
    <property type="component" value="Unassembled WGS sequence"/>
</dbReference>
<proteinExistence type="predicted"/>
<evidence type="ECO:0000313" key="1">
    <source>
        <dbReference type="EMBL" id="EXX84911.1"/>
    </source>
</evidence>
<keyword evidence="2" id="KW-1185">Reference proteome</keyword>
<dbReference type="AlphaFoldDB" id="A0A9W5RYP3"/>
<dbReference type="RefSeq" id="WP_036667495.1">
    <property type="nucleotide sequence ID" value="NZ_KK082208.1"/>
</dbReference>
<comment type="caution">
    <text evidence="1">The sequence shown here is derived from an EMBL/GenBank/DDBJ whole genome shotgun (WGS) entry which is preliminary data.</text>
</comment>
<name>A0A9W5RYP3_9BACL</name>
<evidence type="ECO:0000313" key="2">
    <source>
        <dbReference type="Proteomes" id="UP000053750"/>
    </source>
</evidence>
<sequence length="141" mass="16334">MKIVGTFLKRLYDSIRREPFRRKIIIAPSYIEGQSWLMRICRELGPVMNVEVQTVQSFVRSQVQFSLYQQGLTLIGEQRSFWIIHHVMEQMASKPDSYIAVNQVKPGIAMHVHQAIMDLRRAGVRAGELRDDPFMSQQKGS</sequence>
<accession>A0A9W5RYP3</accession>
<gene>
    <name evidence="1" type="ORF">BG53_10070</name>
</gene>
<reference evidence="1 2" key="1">
    <citation type="submission" date="2014-02" db="EMBL/GenBank/DDBJ databases">
        <title>Genome sequence of Paenibacillus darwinianus reveals adaptive mechanisms for survival in Antarctic soils.</title>
        <authorList>
            <person name="Dsouza M."/>
            <person name="Taylor M.W."/>
            <person name="Turner S.J."/>
            <person name="Aislabie J."/>
        </authorList>
    </citation>
    <scope>NUCLEOTIDE SEQUENCE [LARGE SCALE GENOMIC DNA]</scope>
    <source>
        <strain evidence="1 2">CE1</strain>
    </source>
</reference>
<organism evidence="1 2">
    <name type="scientific">Paenibacillus darwinianus</name>
    <dbReference type="NCBI Taxonomy" id="1380763"/>
    <lineage>
        <taxon>Bacteria</taxon>
        <taxon>Bacillati</taxon>
        <taxon>Bacillota</taxon>
        <taxon>Bacilli</taxon>
        <taxon>Bacillales</taxon>
        <taxon>Paenibacillaceae</taxon>
        <taxon>Paenibacillus</taxon>
    </lineage>
</organism>
<dbReference type="OrthoDB" id="9758506at2"/>
<protein>
    <submittedName>
        <fullName evidence="1">Uncharacterized protein</fullName>
    </submittedName>
</protein>